<dbReference type="Proteomes" id="UP000221165">
    <property type="component" value="Unassembled WGS sequence"/>
</dbReference>
<dbReference type="Gene3D" id="3.30.1380.20">
    <property type="entry name" value="Trafficking protein particle complex subunit 3"/>
    <property type="match status" value="2"/>
</dbReference>
<dbReference type="GO" id="GO:1990072">
    <property type="term" value="C:TRAPPIII protein complex"/>
    <property type="evidence" value="ECO:0007669"/>
    <property type="project" value="TreeGrafter"/>
</dbReference>
<evidence type="ECO:0000313" key="8">
    <source>
        <dbReference type="EMBL" id="PHJ24393.1"/>
    </source>
</evidence>
<dbReference type="VEuPathDB" id="ToxoDB:CSUI_001765"/>
<dbReference type="AlphaFoldDB" id="A0A2C6LBM6"/>
<keyword evidence="4" id="KW-0813">Transport</keyword>
<keyword evidence="7" id="KW-0333">Golgi apparatus</keyword>
<comment type="caution">
    <text evidence="8">The sequence shown here is derived from an EMBL/GenBank/DDBJ whole genome shotgun (WGS) entry which is preliminary data.</text>
</comment>
<evidence type="ECO:0000256" key="3">
    <source>
        <dbReference type="ARBA" id="ARBA00006218"/>
    </source>
</evidence>
<dbReference type="PANTHER" id="PTHR20902">
    <property type="entry name" value="41-2 PROTEIN ANTIGEN-RELATED"/>
    <property type="match status" value="1"/>
</dbReference>
<protein>
    <submittedName>
        <fullName evidence="8">Trafficking protein particle complex subunit 5</fullName>
    </submittedName>
</protein>
<dbReference type="PANTHER" id="PTHR20902:SF0">
    <property type="entry name" value="TRAFFICKING PROTEIN PARTICLE COMPLEX SUBUNIT 5"/>
    <property type="match status" value="1"/>
</dbReference>
<accession>A0A2C6LBM6</accession>
<comment type="similarity">
    <text evidence="3">Belongs to the TRAPP small subunits family. BET3 subfamily.</text>
</comment>
<dbReference type="GO" id="GO:0005783">
    <property type="term" value="C:endoplasmic reticulum"/>
    <property type="evidence" value="ECO:0007669"/>
    <property type="project" value="UniProtKB-SubCell"/>
</dbReference>
<evidence type="ECO:0000256" key="7">
    <source>
        <dbReference type="ARBA" id="ARBA00023034"/>
    </source>
</evidence>
<dbReference type="SUPFAM" id="SSF111126">
    <property type="entry name" value="Ligand-binding domain in the NO signalling and Golgi transport"/>
    <property type="match status" value="1"/>
</dbReference>
<dbReference type="EMBL" id="MIGC01000705">
    <property type="protein sequence ID" value="PHJ24393.1"/>
    <property type="molecule type" value="Genomic_DNA"/>
</dbReference>
<organism evidence="8 9">
    <name type="scientific">Cystoisospora suis</name>
    <dbReference type="NCBI Taxonomy" id="483139"/>
    <lineage>
        <taxon>Eukaryota</taxon>
        <taxon>Sar</taxon>
        <taxon>Alveolata</taxon>
        <taxon>Apicomplexa</taxon>
        <taxon>Conoidasida</taxon>
        <taxon>Coccidia</taxon>
        <taxon>Eucoccidiorida</taxon>
        <taxon>Eimeriorina</taxon>
        <taxon>Sarcocystidae</taxon>
        <taxon>Cystoisospora</taxon>
    </lineage>
</organism>
<keyword evidence="5" id="KW-0256">Endoplasmic reticulum</keyword>
<dbReference type="RefSeq" id="XP_067926066.1">
    <property type="nucleotide sequence ID" value="XM_068061970.1"/>
</dbReference>
<dbReference type="OrthoDB" id="10254842at2759"/>
<reference evidence="8 9" key="1">
    <citation type="journal article" date="2017" name="Int. J. Parasitol.">
        <title>The genome of the protozoan parasite Cystoisospora suis and a reverse vaccinology approach to identify vaccine candidates.</title>
        <authorList>
            <person name="Palmieri N."/>
            <person name="Shrestha A."/>
            <person name="Ruttkowski B."/>
            <person name="Beck T."/>
            <person name="Vogl C."/>
            <person name="Tomley F."/>
            <person name="Blake D.P."/>
            <person name="Joachim A."/>
        </authorList>
    </citation>
    <scope>NUCLEOTIDE SEQUENCE [LARGE SCALE GENOMIC DNA]</scope>
    <source>
        <strain evidence="8 9">Wien I</strain>
    </source>
</reference>
<dbReference type="GO" id="GO:1990070">
    <property type="term" value="C:TRAPPI protein complex"/>
    <property type="evidence" value="ECO:0007669"/>
    <property type="project" value="TreeGrafter"/>
</dbReference>
<evidence type="ECO:0000313" key="9">
    <source>
        <dbReference type="Proteomes" id="UP000221165"/>
    </source>
</evidence>
<evidence type="ECO:0000256" key="1">
    <source>
        <dbReference type="ARBA" id="ARBA00004240"/>
    </source>
</evidence>
<dbReference type="CDD" id="cd14943">
    <property type="entry name" value="TRAPPC5_Trs31"/>
    <property type="match status" value="1"/>
</dbReference>
<dbReference type="PIRSF" id="PIRSF017479">
    <property type="entry name" value="TRAPP_I_complex_Trs31"/>
    <property type="match status" value="1"/>
</dbReference>
<dbReference type="GeneID" id="94425181"/>
<dbReference type="Pfam" id="PF04051">
    <property type="entry name" value="TRAPP"/>
    <property type="match status" value="1"/>
</dbReference>
<dbReference type="InterPro" id="IPR016696">
    <property type="entry name" value="TRAPP-I_su5"/>
</dbReference>
<gene>
    <name evidence="8" type="ORF">CSUI_001765</name>
</gene>
<comment type="subcellular location">
    <subcellularLocation>
        <location evidence="1">Endoplasmic reticulum</location>
    </subcellularLocation>
    <subcellularLocation>
        <location evidence="2">Golgi apparatus</location>
    </subcellularLocation>
</comment>
<proteinExistence type="inferred from homology"/>
<evidence type="ECO:0000256" key="2">
    <source>
        <dbReference type="ARBA" id="ARBA00004555"/>
    </source>
</evidence>
<keyword evidence="9" id="KW-1185">Reference proteome</keyword>
<dbReference type="GO" id="GO:1990071">
    <property type="term" value="C:TRAPPII protein complex"/>
    <property type="evidence" value="ECO:0007669"/>
    <property type="project" value="TreeGrafter"/>
</dbReference>
<dbReference type="InterPro" id="IPR007194">
    <property type="entry name" value="TRAPP_component"/>
</dbReference>
<dbReference type="InterPro" id="IPR024096">
    <property type="entry name" value="NO_sig/Golgi_transp_ligand-bd"/>
</dbReference>
<evidence type="ECO:0000256" key="6">
    <source>
        <dbReference type="ARBA" id="ARBA00022892"/>
    </source>
</evidence>
<evidence type="ECO:0000256" key="4">
    <source>
        <dbReference type="ARBA" id="ARBA00022448"/>
    </source>
</evidence>
<sequence>MLLPIASCSAVSGVCLSVCNGSSGPIQLPSSLRLRSPLRSQELLVERRGGLSTSFPVQRMERSKERRKSLGHPSLMERSLQKSKQEVSLSIFAFLFSEIVQYCLSSAKKGYRMEDRLHELGLRIGYKILDLLVYRERHKKREIKILSILTFISTCVWRYLFGHSGELLKAQDNELECKESILSQWLGSTRRGAYTCDSNEDMINDKQLLLNKYISIPRDMNHVNCGAYAAGIIEGILCSAEFPAAVSAHTVEESPNQKSTTFLIKFLPEVIERQKRLAGGGVLS</sequence>
<name>A0A2C6LBM6_9APIC</name>
<evidence type="ECO:0000256" key="5">
    <source>
        <dbReference type="ARBA" id="ARBA00022824"/>
    </source>
</evidence>
<keyword evidence="6" id="KW-0931">ER-Golgi transport</keyword>
<dbReference type="GO" id="GO:0006888">
    <property type="term" value="P:endoplasmic reticulum to Golgi vesicle-mediated transport"/>
    <property type="evidence" value="ECO:0007669"/>
    <property type="project" value="TreeGrafter"/>
</dbReference>